<keyword evidence="3" id="KW-1185">Reference proteome</keyword>
<reference evidence="3" key="1">
    <citation type="journal article" date="2019" name="Int. J. Syst. Evol. Microbiol.">
        <title>The Global Catalogue of Microorganisms (GCM) 10K type strain sequencing project: providing services to taxonomists for standard genome sequencing and annotation.</title>
        <authorList>
            <consortium name="The Broad Institute Genomics Platform"/>
            <consortium name="The Broad Institute Genome Sequencing Center for Infectious Disease"/>
            <person name="Wu L."/>
            <person name="Ma J."/>
        </authorList>
    </citation>
    <scope>NUCLEOTIDE SEQUENCE [LARGE SCALE GENOMIC DNA]</scope>
    <source>
        <strain evidence="3">CCUG 60529</strain>
    </source>
</reference>
<keyword evidence="1" id="KW-0472">Membrane</keyword>
<proteinExistence type="predicted"/>
<comment type="caution">
    <text evidence="2">The sequence shown here is derived from an EMBL/GenBank/DDBJ whole genome shotgun (WGS) entry which is preliminary data.</text>
</comment>
<protein>
    <recommendedName>
        <fullName evidence="4">SGNH/GDSL hydrolase family protein</fullName>
    </recommendedName>
</protein>
<keyword evidence="1" id="KW-1133">Transmembrane helix</keyword>
<dbReference type="SUPFAM" id="SSF52266">
    <property type="entry name" value="SGNH hydrolase"/>
    <property type="match status" value="1"/>
</dbReference>
<evidence type="ECO:0000313" key="2">
    <source>
        <dbReference type="EMBL" id="MFD0835506.1"/>
    </source>
</evidence>
<dbReference type="Proteomes" id="UP001597011">
    <property type="component" value="Unassembled WGS sequence"/>
</dbReference>
<accession>A0ABW3BT35</accession>
<keyword evidence="1" id="KW-0812">Transmembrane</keyword>
<evidence type="ECO:0000256" key="1">
    <source>
        <dbReference type="SAM" id="Phobius"/>
    </source>
</evidence>
<dbReference type="RefSeq" id="WP_379940720.1">
    <property type="nucleotide sequence ID" value="NZ_JBHTIB010000008.1"/>
</dbReference>
<organism evidence="2 3">
    <name type="scientific">Mariniflexile aquimaris</name>
    <dbReference type="NCBI Taxonomy" id="881009"/>
    <lineage>
        <taxon>Bacteria</taxon>
        <taxon>Pseudomonadati</taxon>
        <taxon>Bacteroidota</taxon>
        <taxon>Flavobacteriia</taxon>
        <taxon>Flavobacteriales</taxon>
        <taxon>Flavobacteriaceae</taxon>
        <taxon>Mariniflexile</taxon>
    </lineage>
</organism>
<gene>
    <name evidence="2" type="ORF">ACFQ0I_07030</name>
</gene>
<sequence>MRKFLINSIVFLVGIIIALFLLDILYTYVYNNSFPRNKTQYILSLKEGEKLDYIFLGSSRVENSIISSEIERLTGKRTINLGTQGARLDDMNIFLRLLIEKKVKVKRLFIQVDYIYNYESSSDIVRSQALPYIRRNSVIKDYLKRVDSNYIKNYYVPFYRYAVNDYRLGFREFFASLANKKSKIDFNYGFVPLNGVMNKKDIREVELPKSISKSNKSITEIDSICKINKIDVTYFFSPYCSSLKTNGYINKLRSQLSNLEDFSAAVQEDSLFENCAHLNKLGAKVFSNVIVKRLDL</sequence>
<evidence type="ECO:0008006" key="4">
    <source>
        <dbReference type="Google" id="ProtNLM"/>
    </source>
</evidence>
<feature type="transmembrane region" description="Helical" evidence="1">
    <location>
        <begin position="9"/>
        <end position="29"/>
    </location>
</feature>
<name>A0ABW3BT35_9FLAO</name>
<dbReference type="EMBL" id="JBHTIB010000008">
    <property type="protein sequence ID" value="MFD0835506.1"/>
    <property type="molecule type" value="Genomic_DNA"/>
</dbReference>
<evidence type="ECO:0000313" key="3">
    <source>
        <dbReference type="Proteomes" id="UP001597011"/>
    </source>
</evidence>